<dbReference type="SMART" id="SM00448">
    <property type="entry name" value="REC"/>
    <property type="match status" value="1"/>
</dbReference>
<evidence type="ECO:0000256" key="1">
    <source>
        <dbReference type="ARBA" id="ARBA00023125"/>
    </source>
</evidence>
<dbReference type="GO" id="GO:0000156">
    <property type="term" value="F:phosphorelay response regulator activity"/>
    <property type="evidence" value="ECO:0007669"/>
    <property type="project" value="TreeGrafter"/>
</dbReference>
<feature type="modified residue" description="4-aspartylphosphate" evidence="2">
    <location>
        <position position="51"/>
    </location>
</feature>
<reference evidence="6 7" key="1">
    <citation type="journal article" date="2015" name="Genome Announc.">
        <title>Genome Assemblies of Three Soil-Associated Devosia species: D. insulae, D. limi, and D. soli.</title>
        <authorList>
            <person name="Hassan Y.I."/>
            <person name="Lepp D."/>
            <person name="Zhou T."/>
        </authorList>
    </citation>
    <scope>NUCLEOTIDE SEQUENCE [LARGE SCALE GENOMIC DNA]</scope>
    <source>
        <strain evidence="6 7">DS-56</strain>
    </source>
</reference>
<dbReference type="OrthoDB" id="5297525at2"/>
<dbReference type="Gene3D" id="3.40.50.2300">
    <property type="match status" value="1"/>
</dbReference>
<feature type="domain" description="OmpR/PhoB-type" evidence="5">
    <location>
        <begin position="124"/>
        <end position="222"/>
    </location>
</feature>
<dbReference type="AlphaFoldDB" id="A0A1E5XXC0"/>
<dbReference type="GO" id="GO:0006355">
    <property type="term" value="P:regulation of DNA-templated transcription"/>
    <property type="evidence" value="ECO:0007669"/>
    <property type="project" value="InterPro"/>
</dbReference>
<organism evidence="6 7">
    <name type="scientific">Devosia insulae DS-56</name>
    <dbReference type="NCBI Taxonomy" id="1116389"/>
    <lineage>
        <taxon>Bacteria</taxon>
        <taxon>Pseudomonadati</taxon>
        <taxon>Pseudomonadota</taxon>
        <taxon>Alphaproteobacteria</taxon>
        <taxon>Hyphomicrobiales</taxon>
        <taxon>Devosiaceae</taxon>
        <taxon>Devosia</taxon>
    </lineage>
</organism>
<dbReference type="EMBL" id="LAJE02000006">
    <property type="protein sequence ID" value="OEO33268.1"/>
    <property type="molecule type" value="Genomic_DNA"/>
</dbReference>
<keyword evidence="2" id="KW-0597">Phosphoprotein</keyword>
<evidence type="ECO:0000256" key="2">
    <source>
        <dbReference type="PROSITE-ProRule" id="PRU00169"/>
    </source>
</evidence>
<dbReference type="InterPro" id="IPR001789">
    <property type="entry name" value="Sig_transdc_resp-reg_receiver"/>
</dbReference>
<dbReference type="InterPro" id="IPR011006">
    <property type="entry name" value="CheY-like_superfamily"/>
</dbReference>
<keyword evidence="1 3" id="KW-0238">DNA-binding</keyword>
<dbReference type="Pfam" id="PF00072">
    <property type="entry name" value="Response_reg"/>
    <property type="match status" value="1"/>
</dbReference>
<proteinExistence type="predicted"/>
<accession>A0A1E5XXC0</accession>
<dbReference type="PROSITE" id="PS50110">
    <property type="entry name" value="RESPONSE_REGULATORY"/>
    <property type="match status" value="1"/>
</dbReference>
<name>A0A1E5XXC0_9HYPH</name>
<dbReference type="SMART" id="SM00862">
    <property type="entry name" value="Trans_reg_C"/>
    <property type="match status" value="1"/>
</dbReference>
<comment type="caution">
    <text evidence="6">The sequence shown here is derived from an EMBL/GenBank/DDBJ whole genome shotgun (WGS) entry which is preliminary data.</text>
</comment>
<dbReference type="Gene3D" id="1.10.10.10">
    <property type="entry name" value="Winged helix-like DNA-binding domain superfamily/Winged helix DNA-binding domain"/>
    <property type="match status" value="1"/>
</dbReference>
<feature type="domain" description="Response regulatory" evidence="4">
    <location>
        <begin position="2"/>
        <end position="116"/>
    </location>
</feature>
<dbReference type="GO" id="GO:0032993">
    <property type="term" value="C:protein-DNA complex"/>
    <property type="evidence" value="ECO:0007669"/>
    <property type="project" value="TreeGrafter"/>
</dbReference>
<evidence type="ECO:0000313" key="6">
    <source>
        <dbReference type="EMBL" id="OEO33268.1"/>
    </source>
</evidence>
<keyword evidence="7" id="KW-1185">Reference proteome</keyword>
<dbReference type="InterPro" id="IPR001867">
    <property type="entry name" value="OmpR/PhoB-type_DNA-bd"/>
</dbReference>
<evidence type="ECO:0000256" key="3">
    <source>
        <dbReference type="PROSITE-ProRule" id="PRU01091"/>
    </source>
</evidence>
<dbReference type="GO" id="GO:0005829">
    <property type="term" value="C:cytosol"/>
    <property type="evidence" value="ECO:0007669"/>
    <property type="project" value="TreeGrafter"/>
</dbReference>
<dbReference type="PROSITE" id="PS51755">
    <property type="entry name" value="OMPR_PHOB"/>
    <property type="match status" value="1"/>
</dbReference>
<protein>
    <submittedName>
        <fullName evidence="6">DNA-binding response regulator</fullName>
    </submittedName>
</protein>
<dbReference type="SUPFAM" id="SSF52172">
    <property type="entry name" value="CheY-like"/>
    <property type="match status" value="1"/>
</dbReference>
<dbReference type="PANTHER" id="PTHR48111">
    <property type="entry name" value="REGULATOR OF RPOS"/>
    <property type="match status" value="1"/>
</dbReference>
<dbReference type="Gene3D" id="6.10.250.690">
    <property type="match status" value="1"/>
</dbReference>
<dbReference type="Pfam" id="PF00486">
    <property type="entry name" value="Trans_reg_C"/>
    <property type="match status" value="1"/>
</dbReference>
<sequence length="223" mass="24758">MRLLLVEDEPDMATLLRTALAKHDFITDHVPSIEFAIEAIETVAHDLIILDRQLGDGDGASLIAHIRKRRPHTPIVVLSAMGGANHRIEGLNLGADDYLAKPFVVDELVARLRAVLRRPSQVETAPLAMGNLSLDLNHGDVFVSGEKVDLPRREYLVLESLMRRSGRTVRRAVLEEDVYGSDDEIQSNSLEAHISRLRRKLAEAGSTVEIHPVRGVGYLLRQS</sequence>
<dbReference type="PANTHER" id="PTHR48111:SF36">
    <property type="entry name" value="TRANSCRIPTIONAL REGULATORY PROTEIN CUTR"/>
    <property type="match status" value="1"/>
</dbReference>
<dbReference type="Proteomes" id="UP000095463">
    <property type="component" value="Unassembled WGS sequence"/>
</dbReference>
<dbReference type="InterPro" id="IPR039420">
    <property type="entry name" value="WalR-like"/>
</dbReference>
<feature type="DNA-binding region" description="OmpR/PhoB-type" evidence="3">
    <location>
        <begin position="124"/>
        <end position="222"/>
    </location>
</feature>
<dbReference type="GO" id="GO:0000976">
    <property type="term" value="F:transcription cis-regulatory region binding"/>
    <property type="evidence" value="ECO:0007669"/>
    <property type="project" value="TreeGrafter"/>
</dbReference>
<evidence type="ECO:0000259" key="4">
    <source>
        <dbReference type="PROSITE" id="PS50110"/>
    </source>
</evidence>
<evidence type="ECO:0000259" key="5">
    <source>
        <dbReference type="PROSITE" id="PS51755"/>
    </source>
</evidence>
<dbReference type="CDD" id="cd00383">
    <property type="entry name" value="trans_reg_C"/>
    <property type="match status" value="1"/>
</dbReference>
<gene>
    <name evidence="6" type="ORF">VW23_007500</name>
</gene>
<evidence type="ECO:0000313" key="7">
    <source>
        <dbReference type="Proteomes" id="UP000095463"/>
    </source>
</evidence>
<dbReference type="InterPro" id="IPR036388">
    <property type="entry name" value="WH-like_DNA-bd_sf"/>
</dbReference>